<evidence type="ECO:0000313" key="8">
    <source>
        <dbReference type="Proteomes" id="UP000777560"/>
    </source>
</evidence>
<reference evidence="7 8" key="1">
    <citation type="submission" date="2018-08" db="EMBL/GenBank/DDBJ databases">
        <title>Comparative genomics of wild bee and flower associated Lactobacillus reveals potential adaptation to the bee host.</title>
        <authorList>
            <person name="Vuong H.Q."/>
            <person name="Mcfrederick Q.S."/>
        </authorList>
    </citation>
    <scope>NUCLEOTIDE SEQUENCE [LARGE SCALE GENOMIC DNA]</scope>
    <source>
        <strain evidence="7 8">HV_13</strain>
    </source>
</reference>
<evidence type="ECO:0000256" key="3">
    <source>
        <dbReference type="ARBA" id="ARBA00023172"/>
    </source>
</evidence>
<dbReference type="Gene3D" id="3.90.1750.20">
    <property type="entry name" value="Putative Large Serine Recombinase, Chain B, Domain 2"/>
    <property type="match status" value="1"/>
</dbReference>
<dbReference type="Pfam" id="PF00239">
    <property type="entry name" value="Resolvase"/>
    <property type="match status" value="1"/>
</dbReference>
<name>A0ABY2YYF8_9LACO</name>
<keyword evidence="3" id="KW-0233">DNA recombination</keyword>
<dbReference type="PROSITE" id="PS51737">
    <property type="entry name" value="RECOMBINASE_DNA_BIND"/>
    <property type="match status" value="1"/>
</dbReference>
<dbReference type="Pfam" id="PF07508">
    <property type="entry name" value="Recombinase"/>
    <property type="match status" value="1"/>
</dbReference>
<evidence type="ECO:0000256" key="4">
    <source>
        <dbReference type="PROSITE-ProRule" id="PRU10137"/>
    </source>
</evidence>
<dbReference type="InterPro" id="IPR025827">
    <property type="entry name" value="Zn_ribbon_recom_dom"/>
</dbReference>
<dbReference type="PANTHER" id="PTHR30461:SF23">
    <property type="entry name" value="DNA RECOMBINASE-RELATED"/>
    <property type="match status" value="1"/>
</dbReference>
<evidence type="ECO:0000259" key="6">
    <source>
        <dbReference type="PROSITE" id="PS51737"/>
    </source>
</evidence>
<proteinExistence type="predicted"/>
<keyword evidence="1" id="KW-0229">DNA integration</keyword>
<dbReference type="RefSeq" id="WP_140925713.1">
    <property type="nucleotide sequence ID" value="NZ_QUAU01000001.1"/>
</dbReference>
<keyword evidence="8" id="KW-1185">Reference proteome</keyword>
<dbReference type="InterPro" id="IPR006119">
    <property type="entry name" value="Resolv_N"/>
</dbReference>
<protein>
    <submittedName>
        <fullName evidence="7">Recombinase family protein</fullName>
    </submittedName>
</protein>
<feature type="domain" description="Resolvase/invertase-type recombinase catalytic" evidence="5">
    <location>
        <begin position="5"/>
        <end position="153"/>
    </location>
</feature>
<dbReference type="Gene3D" id="3.40.50.1390">
    <property type="entry name" value="Resolvase, N-terminal catalytic domain"/>
    <property type="match status" value="1"/>
</dbReference>
<dbReference type="EMBL" id="QUAV01000001">
    <property type="protein sequence ID" value="TPR26248.1"/>
    <property type="molecule type" value="Genomic_DNA"/>
</dbReference>
<dbReference type="InterPro" id="IPR006118">
    <property type="entry name" value="Recombinase_CS"/>
</dbReference>
<accession>A0ABY2YYF8</accession>
<organism evidence="7 8">
    <name type="scientific">Apilactobacillus micheneri</name>
    <dbReference type="NCBI Taxonomy" id="1899430"/>
    <lineage>
        <taxon>Bacteria</taxon>
        <taxon>Bacillati</taxon>
        <taxon>Bacillota</taxon>
        <taxon>Bacilli</taxon>
        <taxon>Lactobacillales</taxon>
        <taxon>Lactobacillaceae</taxon>
        <taxon>Apilactobacillus</taxon>
    </lineage>
</organism>
<dbReference type="SUPFAM" id="SSF53041">
    <property type="entry name" value="Resolvase-like"/>
    <property type="match status" value="1"/>
</dbReference>
<dbReference type="PROSITE" id="PS51736">
    <property type="entry name" value="RECOMBINASES_3"/>
    <property type="match status" value="1"/>
</dbReference>
<evidence type="ECO:0000259" key="5">
    <source>
        <dbReference type="PROSITE" id="PS51736"/>
    </source>
</evidence>
<dbReference type="CDD" id="cd00338">
    <property type="entry name" value="Ser_Recombinase"/>
    <property type="match status" value="1"/>
</dbReference>
<dbReference type="PROSITE" id="PS00397">
    <property type="entry name" value="RECOMBINASES_1"/>
    <property type="match status" value="1"/>
</dbReference>
<dbReference type="Pfam" id="PF13408">
    <property type="entry name" value="Zn_ribbon_recom"/>
    <property type="match status" value="1"/>
</dbReference>
<dbReference type="PANTHER" id="PTHR30461">
    <property type="entry name" value="DNA-INVERTASE FROM LAMBDOID PROPHAGE"/>
    <property type="match status" value="1"/>
</dbReference>
<evidence type="ECO:0000256" key="2">
    <source>
        <dbReference type="ARBA" id="ARBA00023125"/>
    </source>
</evidence>
<dbReference type="InterPro" id="IPR036162">
    <property type="entry name" value="Resolvase-like_N_sf"/>
</dbReference>
<dbReference type="Proteomes" id="UP000777560">
    <property type="component" value="Unassembled WGS sequence"/>
</dbReference>
<feature type="domain" description="Recombinase" evidence="6">
    <location>
        <begin position="160"/>
        <end position="286"/>
    </location>
</feature>
<dbReference type="InterPro" id="IPR050639">
    <property type="entry name" value="SSR_resolvase"/>
</dbReference>
<dbReference type="InterPro" id="IPR038109">
    <property type="entry name" value="DNA_bind_recomb_sf"/>
</dbReference>
<evidence type="ECO:0000313" key="7">
    <source>
        <dbReference type="EMBL" id="TPR26248.1"/>
    </source>
</evidence>
<sequence>MNVKHAVGYIRVSTSSQAIDGYSLEAQKNKIQNYCKTNNLILDKIYSDEGISGSSIAKRPGIQELIYDAKQKMFDTVVVWKNSRIARNTRDLLSMVDVFQKHGISFASVSEKIDLDSAQGRFMFTIMGTVSELERNNIAENVYLGMYKRAQDGYATVGRVLGYKPGIDNNGKKQLQIDNDEAVIIKIIFNKFISGSGFRSIANYLNKNQYHTKLGNAFSSGAVKDIIDNPLYVGMVRYSRYRNWNKKRRNGINDSNMIMIQGNHNPIISKDIWKKAVIRRNVTTIQPAWNNQGTNLLTGILKCPQCGSPMAASNTTNTLKDGTKKRIRYYSCSQFRNKGSEVCHANSIQSSKAEKLVMDKFNFVIKNKFVLNKINQDNGESQIKNRNKRIIQNKQSQIDKNNQLIYKYKQVGSTDSFLSSTLQPRILELEAENKQLNNNIKIINSKNNKISLTSKDIGKIKLLFKDVVCCNNRKTIKSVYKLMINAIVLNNHKDQIIMKIKINNEHLQLIKQELKRANSYNDELALSFDNTIQFSI</sequence>
<dbReference type="SMART" id="SM00857">
    <property type="entry name" value="Resolvase"/>
    <property type="match status" value="1"/>
</dbReference>
<comment type="caution">
    <text evidence="7">The sequence shown here is derived from an EMBL/GenBank/DDBJ whole genome shotgun (WGS) entry which is preliminary data.</text>
</comment>
<dbReference type="InterPro" id="IPR011109">
    <property type="entry name" value="DNA_bind_recombinase_dom"/>
</dbReference>
<keyword evidence="2" id="KW-0238">DNA-binding</keyword>
<gene>
    <name evidence="7" type="ORF">DY114_00695</name>
</gene>
<feature type="active site" description="O-(5'-phospho-DNA)-serine intermediate" evidence="4">
    <location>
        <position position="13"/>
    </location>
</feature>
<evidence type="ECO:0000256" key="1">
    <source>
        <dbReference type="ARBA" id="ARBA00022908"/>
    </source>
</evidence>